<feature type="compositionally biased region" description="Acidic residues" evidence="1">
    <location>
        <begin position="48"/>
        <end position="72"/>
    </location>
</feature>
<keyword evidence="3" id="KW-1185">Reference proteome</keyword>
<name>A0A166VGL3_9AGAM</name>
<protein>
    <submittedName>
        <fullName evidence="2">Uncharacterized protein</fullName>
    </submittedName>
</protein>
<dbReference type="AlphaFoldDB" id="A0A166VGL3"/>
<evidence type="ECO:0000313" key="2">
    <source>
        <dbReference type="EMBL" id="KZP32706.1"/>
    </source>
</evidence>
<reference evidence="2 3" key="1">
    <citation type="journal article" date="2016" name="Mol. Biol. Evol.">
        <title>Comparative Genomics of Early-Diverging Mushroom-Forming Fungi Provides Insights into the Origins of Lignocellulose Decay Capabilities.</title>
        <authorList>
            <person name="Nagy L.G."/>
            <person name="Riley R."/>
            <person name="Tritt A."/>
            <person name="Adam C."/>
            <person name="Daum C."/>
            <person name="Floudas D."/>
            <person name="Sun H."/>
            <person name="Yadav J.S."/>
            <person name="Pangilinan J."/>
            <person name="Larsson K.H."/>
            <person name="Matsuura K."/>
            <person name="Barry K."/>
            <person name="Labutti K."/>
            <person name="Kuo R."/>
            <person name="Ohm R.A."/>
            <person name="Bhattacharya S.S."/>
            <person name="Shirouzu T."/>
            <person name="Yoshinaga Y."/>
            <person name="Martin F.M."/>
            <person name="Grigoriev I.V."/>
            <person name="Hibbett D.S."/>
        </authorList>
    </citation>
    <scope>NUCLEOTIDE SEQUENCE [LARGE SCALE GENOMIC DNA]</scope>
    <source>
        <strain evidence="2 3">CBS 109695</strain>
    </source>
</reference>
<dbReference type="EMBL" id="KV417485">
    <property type="protein sequence ID" value="KZP32706.1"/>
    <property type="molecule type" value="Genomic_DNA"/>
</dbReference>
<organism evidence="2 3">
    <name type="scientific">Athelia psychrophila</name>
    <dbReference type="NCBI Taxonomy" id="1759441"/>
    <lineage>
        <taxon>Eukaryota</taxon>
        <taxon>Fungi</taxon>
        <taxon>Dikarya</taxon>
        <taxon>Basidiomycota</taxon>
        <taxon>Agaricomycotina</taxon>
        <taxon>Agaricomycetes</taxon>
        <taxon>Agaricomycetidae</taxon>
        <taxon>Atheliales</taxon>
        <taxon>Atheliaceae</taxon>
        <taxon>Athelia</taxon>
    </lineage>
</organism>
<evidence type="ECO:0000256" key="1">
    <source>
        <dbReference type="SAM" id="MobiDB-lite"/>
    </source>
</evidence>
<accession>A0A166VGL3</accession>
<proteinExistence type="predicted"/>
<gene>
    <name evidence="2" type="ORF">FIBSPDRAFT_944215</name>
</gene>
<dbReference type="Proteomes" id="UP000076532">
    <property type="component" value="Unassembled WGS sequence"/>
</dbReference>
<sequence length="212" mass="24127">MQKLSEAFPFLVDITYTGYTRQFIISFQYLHDNNIGVWPRLESLGIETWDDDDDDDDDKSESEDDGEDEEFPAAELQDLLVRRSRMGVPSGNFRCQKPPFRKEQHSYHAYSSPSQSLNYSNPSPCSQTTAWKATRMSDLGRLPRHTDCDLKLEIHVDTLVVSGVIKREVYCIHACYFMHLGSTPIAPTHTLSCILNNPPHSYSILHLGLSAD</sequence>
<evidence type="ECO:0000313" key="3">
    <source>
        <dbReference type="Proteomes" id="UP000076532"/>
    </source>
</evidence>
<feature type="region of interest" description="Disordered" evidence="1">
    <location>
        <begin position="47"/>
        <end position="73"/>
    </location>
</feature>